<dbReference type="EC" id="4.1.3.27" evidence="4"/>
<dbReference type="GO" id="GO:0005829">
    <property type="term" value="C:cytosol"/>
    <property type="evidence" value="ECO:0007669"/>
    <property type="project" value="TreeGrafter"/>
</dbReference>
<dbReference type="GO" id="GO:0000162">
    <property type="term" value="P:L-tryptophan biosynthetic process"/>
    <property type="evidence" value="ECO:0007669"/>
    <property type="project" value="UniProtKB-KW"/>
</dbReference>
<dbReference type="PRINTS" id="PR00097">
    <property type="entry name" value="ANTSNTHASEII"/>
</dbReference>
<dbReference type="Gene3D" id="3.40.50.880">
    <property type="match status" value="1"/>
</dbReference>
<dbReference type="Proteomes" id="UP000026962">
    <property type="component" value="Chromosome 3"/>
</dbReference>
<evidence type="ECO:0000313" key="17">
    <source>
        <dbReference type="Proteomes" id="UP000026962"/>
    </source>
</evidence>
<keyword evidence="10" id="KW-0315">Glutamine amidotransferase</keyword>
<dbReference type="Gramene" id="OPUNC03G29200.3">
    <property type="protein sequence ID" value="OPUNC03G29200.3"/>
    <property type="gene ID" value="OPUNC03G29200"/>
</dbReference>
<dbReference type="GO" id="GO:0005950">
    <property type="term" value="C:anthranilate synthase complex"/>
    <property type="evidence" value="ECO:0007669"/>
    <property type="project" value="UniProtKB-ARBA"/>
</dbReference>
<evidence type="ECO:0000313" key="16">
    <source>
        <dbReference type="EnsemblPlants" id="OPUNC03G29200.3"/>
    </source>
</evidence>
<dbReference type="eggNOG" id="KOG0026">
    <property type="taxonomic scope" value="Eukaryota"/>
</dbReference>
<keyword evidence="9" id="KW-0809">Transit peptide</keyword>
<dbReference type="PANTHER" id="PTHR43418">
    <property type="entry name" value="MULTIFUNCTIONAL TRYPTOPHAN BIOSYNTHESIS PROTEIN-RELATED"/>
    <property type="match status" value="1"/>
</dbReference>
<organism evidence="16">
    <name type="scientific">Oryza punctata</name>
    <name type="common">Red rice</name>
    <dbReference type="NCBI Taxonomy" id="4537"/>
    <lineage>
        <taxon>Eukaryota</taxon>
        <taxon>Viridiplantae</taxon>
        <taxon>Streptophyta</taxon>
        <taxon>Embryophyta</taxon>
        <taxon>Tracheophyta</taxon>
        <taxon>Spermatophyta</taxon>
        <taxon>Magnoliopsida</taxon>
        <taxon>Liliopsida</taxon>
        <taxon>Poales</taxon>
        <taxon>Poaceae</taxon>
        <taxon>BOP clade</taxon>
        <taxon>Oryzoideae</taxon>
        <taxon>Oryzeae</taxon>
        <taxon>Oryzinae</taxon>
        <taxon>Oryza</taxon>
    </lineage>
</organism>
<dbReference type="AlphaFoldDB" id="A0A0E0KIA0"/>
<evidence type="ECO:0000256" key="10">
    <source>
        <dbReference type="ARBA" id="ARBA00022962"/>
    </source>
</evidence>
<dbReference type="Pfam" id="PF00117">
    <property type="entry name" value="GATase"/>
    <property type="match status" value="1"/>
</dbReference>
<keyword evidence="8" id="KW-0822">Tryptophan biosynthesis</keyword>
<dbReference type="EnsemblPlants" id="OPUNC03G29200.3">
    <property type="protein sequence ID" value="OPUNC03G29200.3"/>
    <property type="gene ID" value="OPUNC03G29200"/>
</dbReference>
<evidence type="ECO:0000256" key="7">
    <source>
        <dbReference type="ARBA" id="ARBA00022640"/>
    </source>
</evidence>
<dbReference type="CDD" id="cd01743">
    <property type="entry name" value="GATase1_Anthranilate_Synthase"/>
    <property type="match status" value="1"/>
</dbReference>
<dbReference type="PANTHER" id="PTHR43418:SF4">
    <property type="entry name" value="MULTIFUNCTIONAL TRYPTOPHAN BIOSYNTHESIS PROTEIN"/>
    <property type="match status" value="1"/>
</dbReference>
<evidence type="ECO:0000256" key="12">
    <source>
        <dbReference type="ARBA" id="ARBA00023239"/>
    </source>
</evidence>
<keyword evidence="11" id="KW-0057">Aromatic amino acid biosynthesis</keyword>
<comment type="subunit">
    <text evidence="3">Heterotetramer consisting of two non-identical subunits: a beta subunit and a large alpha subunit.</text>
</comment>
<evidence type="ECO:0000256" key="1">
    <source>
        <dbReference type="ARBA" id="ARBA00004229"/>
    </source>
</evidence>
<keyword evidence="7" id="KW-0934">Plastid</keyword>
<protein>
    <recommendedName>
        <fullName evidence="4">anthranilate synthase</fullName>
        <ecNumber evidence="4">4.1.3.27</ecNumber>
    </recommendedName>
</protein>
<dbReference type="STRING" id="4537.A0A0E0KIA0"/>
<evidence type="ECO:0000256" key="14">
    <source>
        <dbReference type="ARBA" id="ARBA00056457"/>
    </source>
</evidence>
<evidence type="ECO:0000259" key="15">
    <source>
        <dbReference type="Pfam" id="PF00117"/>
    </source>
</evidence>
<reference evidence="16" key="1">
    <citation type="submission" date="2015-04" db="UniProtKB">
        <authorList>
            <consortium name="EnsemblPlants"/>
        </authorList>
    </citation>
    <scope>IDENTIFICATION</scope>
</reference>
<dbReference type="FunFam" id="3.40.50.880:FF:000027">
    <property type="entry name" value="Anthranilate synthase beta subunit 1"/>
    <property type="match status" value="1"/>
</dbReference>
<evidence type="ECO:0000256" key="13">
    <source>
        <dbReference type="ARBA" id="ARBA00050793"/>
    </source>
</evidence>
<dbReference type="PROSITE" id="PS51273">
    <property type="entry name" value="GATASE_TYPE_1"/>
    <property type="match status" value="1"/>
</dbReference>
<evidence type="ECO:0000256" key="2">
    <source>
        <dbReference type="ARBA" id="ARBA00004873"/>
    </source>
</evidence>
<dbReference type="InterPro" id="IPR050472">
    <property type="entry name" value="Anth_synth/Amidotransfase"/>
</dbReference>
<accession>A0A0E0KIA0</accession>
<evidence type="ECO:0000256" key="6">
    <source>
        <dbReference type="ARBA" id="ARBA00022605"/>
    </source>
</evidence>
<dbReference type="InterPro" id="IPR029062">
    <property type="entry name" value="Class_I_gatase-like"/>
</dbReference>
<evidence type="ECO:0000256" key="3">
    <source>
        <dbReference type="ARBA" id="ARBA00011653"/>
    </source>
</evidence>
<evidence type="ECO:0000256" key="11">
    <source>
        <dbReference type="ARBA" id="ARBA00023141"/>
    </source>
</evidence>
<dbReference type="OMA" id="HKRFKIE"/>
<comment type="function">
    <text evidence="14">Part of a heterotetrameric complex that catalyzes the two-step biosynthesis of anthranilate, an intermediate in the biosynthesis of L-tryptophan. In the first step, the glutamine-binding beta subunit of anthranilate synthase (AS) provides the glutamine amidotransferase activity which generates ammonia as a substrate that, along with chorismate, is used in the second step, catalyzed by the large alpha subunit of AS to produce anthranilate.</text>
</comment>
<dbReference type="InterPro" id="IPR017926">
    <property type="entry name" value="GATASE"/>
</dbReference>
<evidence type="ECO:0000256" key="9">
    <source>
        <dbReference type="ARBA" id="ARBA00022946"/>
    </source>
</evidence>
<comment type="catalytic activity">
    <reaction evidence="13">
        <text>chorismate + L-glutamine = anthranilate + pyruvate + L-glutamate + H(+)</text>
        <dbReference type="Rhea" id="RHEA:21732"/>
        <dbReference type="ChEBI" id="CHEBI:15361"/>
        <dbReference type="ChEBI" id="CHEBI:15378"/>
        <dbReference type="ChEBI" id="CHEBI:16567"/>
        <dbReference type="ChEBI" id="CHEBI:29748"/>
        <dbReference type="ChEBI" id="CHEBI:29985"/>
        <dbReference type="ChEBI" id="CHEBI:58359"/>
        <dbReference type="EC" id="4.1.3.27"/>
    </reaction>
    <physiologicalReaction direction="left-to-right" evidence="13">
        <dbReference type="Rhea" id="RHEA:21733"/>
    </physiologicalReaction>
</comment>
<dbReference type="InterPro" id="IPR006221">
    <property type="entry name" value="TrpG/PapA_dom"/>
</dbReference>
<reference evidence="16" key="2">
    <citation type="submission" date="2018-05" db="EMBL/GenBank/DDBJ databases">
        <title>OpunRS2 (Oryza punctata Reference Sequence Version 2).</title>
        <authorList>
            <person name="Zhang J."/>
            <person name="Kudrna D."/>
            <person name="Lee S."/>
            <person name="Talag J."/>
            <person name="Welchert J."/>
            <person name="Wing R.A."/>
        </authorList>
    </citation>
    <scope>NUCLEOTIDE SEQUENCE [LARGE SCALE GENOMIC DNA]</scope>
</reference>
<keyword evidence="6" id="KW-0028">Amino-acid biosynthesis</keyword>
<evidence type="ECO:0000256" key="5">
    <source>
        <dbReference type="ARBA" id="ARBA00022528"/>
    </source>
</evidence>
<feature type="domain" description="Glutamine amidotransferase" evidence="15">
    <location>
        <begin position="73"/>
        <end position="273"/>
    </location>
</feature>
<dbReference type="NCBIfam" id="TIGR00566">
    <property type="entry name" value="trpG_papA"/>
    <property type="match status" value="1"/>
</dbReference>
<dbReference type="SUPFAM" id="SSF52317">
    <property type="entry name" value="Class I glutamine amidotransferase-like"/>
    <property type="match status" value="1"/>
</dbReference>
<proteinExistence type="predicted"/>
<name>A0A0E0KIA0_ORYPU</name>
<keyword evidence="17" id="KW-1185">Reference proteome</keyword>
<keyword evidence="5" id="KW-0150">Chloroplast</keyword>
<dbReference type="GO" id="GO:0004049">
    <property type="term" value="F:anthranilate synthase activity"/>
    <property type="evidence" value="ECO:0007669"/>
    <property type="project" value="UniProtKB-EC"/>
</dbReference>
<evidence type="ECO:0000256" key="8">
    <source>
        <dbReference type="ARBA" id="ARBA00022822"/>
    </source>
</evidence>
<keyword evidence="12" id="KW-0456">Lyase</keyword>
<sequence>MAAAARLLPKIQSPASPAVAEARRRRPSNLRLGVTSGPTRTLKQKLVAKSAVSVVEGENAFDGVKQDTRPIIVIDNYDSFTYNLCQYMGEVGADFEVYRNDDITVEEIKKISPRGILISPGPGQPFCVLFAHLKIQEYPCKQFEILDLLHLCLGFAWVCSVLGRHLEVPACTRKVVRSPYGVVHGKGSLVHYDEKLDGTLFSGLPNPFQAGRYHSLVIEKDSFPHDALEITAWTDDGLIMAARHRKYKHIQGVQFHPESIITTEGRLMVKNFIKIIEGYEALNCFP</sequence>
<dbReference type="GO" id="GO:0009507">
    <property type="term" value="C:chloroplast"/>
    <property type="evidence" value="ECO:0007669"/>
    <property type="project" value="UniProtKB-SubCell"/>
</dbReference>
<dbReference type="PRINTS" id="PR00096">
    <property type="entry name" value="GATASE"/>
</dbReference>
<comment type="pathway">
    <text evidence="2">Amino-acid biosynthesis; L-tryptophan biosynthesis; L-tryptophan from chorismate: step 1/5.</text>
</comment>
<comment type="subcellular location">
    <subcellularLocation>
        <location evidence="1">Plastid</location>
        <location evidence="1">Chloroplast</location>
    </subcellularLocation>
</comment>
<evidence type="ECO:0000256" key="4">
    <source>
        <dbReference type="ARBA" id="ARBA00012266"/>
    </source>
</evidence>